<dbReference type="InterPro" id="IPR035587">
    <property type="entry name" value="DUS-like_FMN-bd"/>
</dbReference>
<dbReference type="VEuPathDB" id="ToxoDB:cyc_05623"/>
<feature type="domain" description="DUS-like FMN-binding" evidence="8">
    <location>
        <begin position="531"/>
        <end position="792"/>
    </location>
</feature>
<dbReference type="PANTHER" id="PTHR45846:SF1">
    <property type="entry name" value="TRNA-DIHYDROURIDINE(47) SYNTHASE [NAD(P)(+)]-LIKE"/>
    <property type="match status" value="1"/>
</dbReference>
<feature type="compositionally biased region" description="Polar residues" evidence="7">
    <location>
        <begin position="102"/>
        <end position="111"/>
    </location>
</feature>
<comment type="catalytic activity">
    <reaction evidence="6">
        <text>5,6-dihydrouridine(47) in tRNA + NADP(+) = uridine(47) in tRNA + NADPH + H(+)</text>
        <dbReference type="Rhea" id="RHEA:53360"/>
        <dbReference type="Rhea" id="RHEA-COMP:13539"/>
        <dbReference type="Rhea" id="RHEA-COMP:13540"/>
        <dbReference type="ChEBI" id="CHEBI:15378"/>
        <dbReference type="ChEBI" id="CHEBI:57783"/>
        <dbReference type="ChEBI" id="CHEBI:58349"/>
        <dbReference type="ChEBI" id="CHEBI:65315"/>
        <dbReference type="ChEBI" id="CHEBI:74443"/>
        <dbReference type="EC" id="1.3.1.89"/>
    </reaction>
    <physiologicalReaction direction="right-to-left" evidence="6">
        <dbReference type="Rhea" id="RHEA:53362"/>
    </physiologicalReaction>
</comment>
<evidence type="ECO:0000256" key="5">
    <source>
        <dbReference type="ARBA" id="ARBA00049447"/>
    </source>
</evidence>
<feature type="region of interest" description="Disordered" evidence="7">
    <location>
        <begin position="88"/>
        <end position="119"/>
    </location>
</feature>
<feature type="region of interest" description="Disordered" evidence="7">
    <location>
        <begin position="249"/>
        <end position="287"/>
    </location>
</feature>
<feature type="compositionally biased region" description="Low complexity" evidence="7">
    <location>
        <begin position="256"/>
        <end position="267"/>
    </location>
</feature>
<evidence type="ECO:0000313" key="10">
    <source>
        <dbReference type="Proteomes" id="UP000095192"/>
    </source>
</evidence>
<name>A0A1D3D7V6_9EIME</name>
<keyword evidence="10" id="KW-1185">Reference proteome</keyword>
<comment type="catalytic activity">
    <reaction evidence="4">
        <text>a 5,6-dihydrouridine in mRNA + NAD(+) = a uridine in mRNA + NADH + H(+)</text>
        <dbReference type="Rhea" id="RHEA:69851"/>
        <dbReference type="Rhea" id="RHEA-COMP:14658"/>
        <dbReference type="Rhea" id="RHEA-COMP:17789"/>
        <dbReference type="ChEBI" id="CHEBI:15378"/>
        <dbReference type="ChEBI" id="CHEBI:57540"/>
        <dbReference type="ChEBI" id="CHEBI:57945"/>
        <dbReference type="ChEBI" id="CHEBI:65315"/>
        <dbReference type="ChEBI" id="CHEBI:74443"/>
    </reaction>
    <physiologicalReaction direction="right-to-left" evidence="4">
        <dbReference type="Rhea" id="RHEA:69853"/>
    </physiologicalReaction>
</comment>
<evidence type="ECO:0000256" key="3">
    <source>
        <dbReference type="ARBA" id="ARBA00048266"/>
    </source>
</evidence>
<dbReference type="Pfam" id="PF01207">
    <property type="entry name" value="Dus"/>
    <property type="match status" value="1"/>
</dbReference>
<dbReference type="EC" id="1.3.1.89" evidence="2"/>
<dbReference type="PANTHER" id="PTHR45846">
    <property type="entry name" value="TRNA-DIHYDROURIDINE(47) SYNTHASE [NAD(P)(+)]-LIKE"/>
    <property type="match status" value="1"/>
</dbReference>
<dbReference type="Gene3D" id="3.20.20.70">
    <property type="entry name" value="Aldolase class I"/>
    <property type="match status" value="1"/>
</dbReference>
<dbReference type="AlphaFoldDB" id="A0A1D3D7V6"/>
<comment type="caution">
    <text evidence="9">The sequence shown here is derived from an EMBL/GenBank/DDBJ whole genome shotgun (WGS) entry which is preliminary data.</text>
</comment>
<evidence type="ECO:0000256" key="4">
    <source>
        <dbReference type="ARBA" id="ARBA00048342"/>
    </source>
</evidence>
<evidence type="ECO:0000256" key="6">
    <source>
        <dbReference type="ARBA" id="ARBA00049513"/>
    </source>
</evidence>
<dbReference type="VEuPathDB" id="ToxoDB:LOC34621951"/>
<sequence length="855" mass="93753">MSEHPSPVFMQGEEIKDDDLSVYSAAASSCDGPQLPPFVHFNRSHLPSDLPRSFLEAHAAFCLKDGEAPHVPDYLWTVGESPRSQMTLCRSSTEQAEERAESTPSSASQFENEAPSGGSHVCTWKQKHLQFRALRRAVEFLKQEKQLKFNTYTSSPLHYLLHLTNGEGVPSNTSKDREACGGSGTVDDIHGGASSSEFVASADISSPNIPFSAIRAAGDLACAVKTTPQSREGVGKRKEIPGLANPLLDAVKDDSGSLSSSASTGEPSESHKNSVCEVQGSKKRRGLNTAAMRHKNIENISRECAGNALCVSQAACGSCTTPNCSKDHDIAAFMKNRPDDLKGECIYFLRYGICPYGCCCRFGSSHLDPSDTSELCDVMPSVGFGCLLWAPLGINLLRSGSPVTLSDLQDYKQMRNRQELNVFDHQSKLSIGSKRRRYRFAHSQNGAASASAPRTGESSAGGPHISLKDHLECPAHPLEHEESDGARGPQGVEGLLPSVLRLGAVAGGDEDVGAEERRLRFAAQARGKIFLAPLTTVGNLPFRRLCTRLGADVTVSEMAVANSIAEGKPSELCLLRRHVSEKIFGIQLAAGFSDVARECGQIIRNRHIMCDFIDLNIACPLDQLHRKFRAGSCMLERPAVVESVVKSLIEACPSVPVTMKVRTAHYGKKHQLHTVIERLSKSGVAAIFAHGRTAQQRYSKAADWSYLTSCKKLMPEDVLLIGCGDILSNDEFRFREQTSGLDALMIGRGALIKPWIFTEIKEQRLWDISACERLEFIKEFVNNGLEHWGSDRRGVATTRRFLLEFLSFTHRYIPPPFLELQPQLIHWRPSPFKGRSDLEVKLSSSNPQVIPTTIL</sequence>
<dbReference type="EMBL" id="JROU02000362">
    <property type="protein sequence ID" value="OEH79509.1"/>
    <property type="molecule type" value="Genomic_DNA"/>
</dbReference>
<dbReference type="GO" id="GO:0102265">
    <property type="term" value="F:tRNA-dihydrouridine47 synthase activity"/>
    <property type="evidence" value="ECO:0007669"/>
    <property type="project" value="UniProtKB-EC"/>
</dbReference>
<dbReference type="GO" id="GO:0003723">
    <property type="term" value="F:RNA binding"/>
    <property type="evidence" value="ECO:0007669"/>
    <property type="project" value="TreeGrafter"/>
</dbReference>
<reference evidence="9 10" key="1">
    <citation type="journal article" date="2016" name="BMC Genomics">
        <title>Comparative genomics reveals Cyclospora cayetanensis possesses coccidia-like metabolism and invasion components but unique surface antigens.</title>
        <authorList>
            <person name="Liu S."/>
            <person name="Wang L."/>
            <person name="Zheng H."/>
            <person name="Xu Z."/>
            <person name="Roellig D.M."/>
            <person name="Li N."/>
            <person name="Frace M.A."/>
            <person name="Tang K."/>
            <person name="Arrowood M.J."/>
            <person name="Moss D.M."/>
            <person name="Zhang L."/>
            <person name="Feng Y."/>
            <person name="Xiao L."/>
        </authorList>
    </citation>
    <scope>NUCLEOTIDE SEQUENCE [LARGE SCALE GENOMIC DNA]</scope>
    <source>
        <strain evidence="9 10">CHN_HEN01</strain>
    </source>
</reference>
<dbReference type="SUPFAM" id="SSF51395">
    <property type="entry name" value="FMN-linked oxidoreductases"/>
    <property type="match status" value="1"/>
</dbReference>
<evidence type="ECO:0000313" key="9">
    <source>
        <dbReference type="EMBL" id="OEH79509.1"/>
    </source>
</evidence>
<organism evidence="9 10">
    <name type="scientific">Cyclospora cayetanensis</name>
    <dbReference type="NCBI Taxonomy" id="88456"/>
    <lineage>
        <taxon>Eukaryota</taxon>
        <taxon>Sar</taxon>
        <taxon>Alveolata</taxon>
        <taxon>Apicomplexa</taxon>
        <taxon>Conoidasida</taxon>
        <taxon>Coccidia</taxon>
        <taxon>Eucoccidiorida</taxon>
        <taxon>Eimeriorina</taxon>
        <taxon>Eimeriidae</taxon>
        <taxon>Cyclospora</taxon>
    </lineage>
</organism>
<evidence type="ECO:0000256" key="7">
    <source>
        <dbReference type="SAM" id="MobiDB-lite"/>
    </source>
</evidence>
<dbReference type="Proteomes" id="UP000095192">
    <property type="component" value="Unassembled WGS sequence"/>
</dbReference>
<comment type="similarity">
    <text evidence="1">Belongs to the Dus family. Dus3 subfamily.</text>
</comment>
<comment type="catalytic activity">
    <reaction evidence="5">
        <text>a 5,6-dihydrouridine in mRNA + NADP(+) = a uridine in mRNA + NADPH + H(+)</text>
        <dbReference type="Rhea" id="RHEA:69855"/>
        <dbReference type="Rhea" id="RHEA-COMP:14658"/>
        <dbReference type="Rhea" id="RHEA-COMP:17789"/>
        <dbReference type="ChEBI" id="CHEBI:15378"/>
        <dbReference type="ChEBI" id="CHEBI:57783"/>
        <dbReference type="ChEBI" id="CHEBI:58349"/>
        <dbReference type="ChEBI" id="CHEBI:65315"/>
        <dbReference type="ChEBI" id="CHEBI:74443"/>
    </reaction>
    <physiologicalReaction direction="right-to-left" evidence="5">
        <dbReference type="Rhea" id="RHEA:69857"/>
    </physiologicalReaction>
</comment>
<evidence type="ECO:0000259" key="8">
    <source>
        <dbReference type="Pfam" id="PF01207"/>
    </source>
</evidence>
<proteinExistence type="inferred from homology"/>
<accession>A0A1D3D7V6</accession>
<dbReference type="InParanoid" id="A0A1D3D7V6"/>
<comment type="catalytic activity">
    <reaction evidence="3">
        <text>5,6-dihydrouridine(47) in tRNA + NAD(+) = uridine(47) in tRNA + NADH + H(+)</text>
        <dbReference type="Rhea" id="RHEA:53364"/>
        <dbReference type="Rhea" id="RHEA-COMP:13539"/>
        <dbReference type="Rhea" id="RHEA-COMP:13540"/>
        <dbReference type="ChEBI" id="CHEBI:15378"/>
        <dbReference type="ChEBI" id="CHEBI:57540"/>
        <dbReference type="ChEBI" id="CHEBI:57945"/>
        <dbReference type="ChEBI" id="CHEBI:65315"/>
        <dbReference type="ChEBI" id="CHEBI:74443"/>
        <dbReference type="EC" id="1.3.1.89"/>
    </reaction>
    <physiologicalReaction direction="right-to-left" evidence="3">
        <dbReference type="Rhea" id="RHEA:53366"/>
    </physiologicalReaction>
</comment>
<dbReference type="CDD" id="cd02801">
    <property type="entry name" value="DUS_like_FMN"/>
    <property type="match status" value="1"/>
</dbReference>
<protein>
    <recommendedName>
        <fullName evidence="2">tRNA-dihydrouridine(47) synthase [NAD(P)(+)]</fullName>
        <ecNumber evidence="2">1.3.1.89</ecNumber>
    </recommendedName>
</protein>
<evidence type="ECO:0000256" key="1">
    <source>
        <dbReference type="ARBA" id="ARBA00005451"/>
    </source>
</evidence>
<gene>
    <name evidence="9" type="ORF">cyc_05623</name>
</gene>
<dbReference type="InterPro" id="IPR013785">
    <property type="entry name" value="Aldolase_TIM"/>
</dbReference>
<evidence type="ECO:0000256" key="2">
    <source>
        <dbReference type="ARBA" id="ARBA00012376"/>
    </source>
</evidence>
<feature type="region of interest" description="Disordered" evidence="7">
    <location>
        <begin position="442"/>
        <end position="469"/>
    </location>
</feature>